<sequence>MLCWSSFLARYSVL</sequence>
<accession>A0A0A9BWF8</accession>
<protein>
    <submittedName>
        <fullName evidence="1">Uncharacterized protein</fullName>
    </submittedName>
</protein>
<organism evidence="1">
    <name type="scientific">Arundo donax</name>
    <name type="common">Giant reed</name>
    <name type="synonym">Donax arundinaceus</name>
    <dbReference type="NCBI Taxonomy" id="35708"/>
    <lineage>
        <taxon>Eukaryota</taxon>
        <taxon>Viridiplantae</taxon>
        <taxon>Streptophyta</taxon>
        <taxon>Embryophyta</taxon>
        <taxon>Tracheophyta</taxon>
        <taxon>Spermatophyta</taxon>
        <taxon>Magnoliopsida</taxon>
        <taxon>Liliopsida</taxon>
        <taxon>Poales</taxon>
        <taxon>Poaceae</taxon>
        <taxon>PACMAD clade</taxon>
        <taxon>Arundinoideae</taxon>
        <taxon>Arundineae</taxon>
        <taxon>Arundo</taxon>
    </lineage>
</organism>
<proteinExistence type="predicted"/>
<dbReference type="EMBL" id="GBRH01232385">
    <property type="protein sequence ID" value="JAD65510.1"/>
    <property type="molecule type" value="Transcribed_RNA"/>
</dbReference>
<evidence type="ECO:0000313" key="1">
    <source>
        <dbReference type="EMBL" id="JAD65510.1"/>
    </source>
</evidence>
<reference evidence="1" key="2">
    <citation type="journal article" date="2015" name="Data Brief">
        <title>Shoot transcriptome of the giant reed, Arundo donax.</title>
        <authorList>
            <person name="Barrero R.A."/>
            <person name="Guerrero F.D."/>
            <person name="Moolhuijzen P."/>
            <person name="Goolsby J.A."/>
            <person name="Tidwell J."/>
            <person name="Bellgard S.E."/>
            <person name="Bellgard M.I."/>
        </authorList>
    </citation>
    <scope>NUCLEOTIDE SEQUENCE</scope>
    <source>
        <tissue evidence="1">Shoot tissue taken approximately 20 cm above the soil surface</tissue>
    </source>
</reference>
<reference evidence="1" key="1">
    <citation type="submission" date="2014-09" db="EMBL/GenBank/DDBJ databases">
        <authorList>
            <person name="Magalhaes I.L.F."/>
            <person name="Oliveira U."/>
            <person name="Santos F.R."/>
            <person name="Vidigal T.H.D.A."/>
            <person name="Brescovit A.D."/>
            <person name="Santos A.J."/>
        </authorList>
    </citation>
    <scope>NUCLEOTIDE SEQUENCE</scope>
    <source>
        <tissue evidence="1">Shoot tissue taken approximately 20 cm above the soil surface</tissue>
    </source>
</reference>
<name>A0A0A9BWF8_ARUDO</name>